<name>A0A1N6LZI5_9VIBR</name>
<reference evidence="8 9" key="1">
    <citation type="submission" date="2016-12" db="EMBL/GenBank/DDBJ databases">
        <authorList>
            <person name="Song W.-J."/>
            <person name="Kurnit D.M."/>
        </authorList>
    </citation>
    <scope>NUCLEOTIDE SEQUENCE [LARGE SCALE GENOMIC DNA]</scope>
    <source>
        <strain evidence="8 9">CECT 9026</strain>
    </source>
</reference>
<dbReference type="PANTHER" id="PTHR45138:SF9">
    <property type="entry name" value="DIGUANYLATE CYCLASE DGCM-RELATED"/>
    <property type="match status" value="1"/>
</dbReference>
<dbReference type="FunFam" id="3.30.70.270:FF:000001">
    <property type="entry name" value="Diguanylate cyclase domain protein"/>
    <property type="match status" value="1"/>
</dbReference>
<feature type="transmembrane region" description="Helical" evidence="5">
    <location>
        <begin position="279"/>
        <end position="299"/>
    </location>
</feature>
<organism evidence="8 9">
    <name type="scientific">Vibrio spartinae</name>
    <dbReference type="NCBI Taxonomy" id="1918945"/>
    <lineage>
        <taxon>Bacteria</taxon>
        <taxon>Pseudomonadati</taxon>
        <taxon>Pseudomonadota</taxon>
        <taxon>Gammaproteobacteria</taxon>
        <taxon>Vibrionales</taxon>
        <taxon>Vibrionaceae</taxon>
        <taxon>Vibrio</taxon>
    </lineage>
</organism>
<dbReference type="SUPFAM" id="SSF55073">
    <property type="entry name" value="Nucleotide cyclase"/>
    <property type="match status" value="1"/>
</dbReference>
<dbReference type="Pfam" id="PF00990">
    <property type="entry name" value="GGDEF"/>
    <property type="match status" value="1"/>
</dbReference>
<feature type="domain" description="GGDEF" evidence="7">
    <location>
        <begin position="429"/>
        <end position="561"/>
    </location>
</feature>
<dbReference type="GO" id="GO:0005886">
    <property type="term" value="C:plasma membrane"/>
    <property type="evidence" value="ECO:0007669"/>
    <property type="project" value="TreeGrafter"/>
</dbReference>
<dbReference type="GO" id="GO:1902201">
    <property type="term" value="P:negative regulation of bacterial-type flagellum-dependent cell motility"/>
    <property type="evidence" value="ECO:0007669"/>
    <property type="project" value="TreeGrafter"/>
</dbReference>
<dbReference type="PANTHER" id="PTHR45138">
    <property type="entry name" value="REGULATORY COMPONENTS OF SENSORY TRANSDUCTION SYSTEM"/>
    <property type="match status" value="1"/>
</dbReference>
<evidence type="ECO:0000256" key="5">
    <source>
        <dbReference type="SAM" id="Phobius"/>
    </source>
</evidence>
<feature type="transmembrane region" description="Helical" evidence="5">
    <location>
        <begin position="185"/>
        <end position="203"/>
    </location>
</feature>
<keyword evidence="8" id="KW-0808">Transferase</keyword>
<gene>
    <name evidence="8" type="primary">ycdT</name>
    <name evidence="8" type="ORF">VSP9026_00154</name>
</gene>
<evidence type="ECO:0000313" key="9">
    <source>
        <dbReference type="Proteomes" id="UP000184774"/>
    </source>
</evidence>
<dbReference type="Gene3D" id="3.30.70.270">
    <property type="match status" value="1"/>
</dbReference>
<evidence type="ECO:0000259" key="7">
    <source>
        <dbReference type="PROSITE" id="PS50887"/>
    </source>
</evidence>
<dbReference type="AlphaFoldDB" id="A0A1N6LZI5"/>
<feature type="compositionally biased region" description="Basic and acidic residues" evidence="4">
    <location>
        <begin position="554"/>
        <end position="563"/>
    </location>
</feature>
<dbReference type="GO" id="GO:0043709">
    <property type="term" value="P:cell adhesion involved in single-species biofilm formation"/>
    <property type="evidence" value="ECO:0007669"/>
    <property type="project" value="TreeGrafter"/>
</dbReference>
<dbReference type="GO" id="GO:0052621">
    <property type="term" value="F:diguanylate cyclase activity"/>
    <property type="evidence" value="ECO:0007669"/>
    <property type="project" value="UniProtKB-EC"/>
</dbReference>
<dbReference type="InterPro" id="IPR043128">
    <property type="entry name" value="Rev_trsase/Diguanyl_cyclase"/>
</dbReference>
<keyword evidence="8" id="KW-0548">Nucleotidyltransferase</keyword>
<feature type="region of interest" description="Disordered" evidence="4">
    <location>
        <begin position="549"/>
        <end position="571"/>
    </location>
</feature>
<feature type="transmembrane region" description="Helical" evidence="5">
    <location>
        <begin position="332"/>
        <end position="356"/>
    </location>
</feature>
<dbReference type="RefSeq" id="WP_074371175.1">
    <property type="nucleotide sequence ID" value="NZ_AP024908.1"/>
</dbReference>
<keyword evidence="5" id="KW-1133">Transmembrane helix</keyword>
<evidence type="ECO:0000313" key="8">
    <source>
        <dbReference type="EMBL" id="SIO92541.1"/>
    </source>
</evidence>
<dbReference type="Pfam" id="PF07695">
    <property type="entry name" value="7TMR-DISM_7TM"/>
    <property type="match status" value="1"/>
</dbReference>
<dbReference type="EC" id="2.7.7.65" evidence="2"/>
<proteinExistence type="predicted"/>
<feature type="transmembrane region" description="Helical" evidence="5">
    <location>
        <begin position="247"/>
        <end position="267"/>
    </location>
</feature>
<accession>A0A1N6LZI5</accession>
<evidence type="ECO:0000256" key="1">
    <source>
        <dbReference type="ARBA" id="ARBA00001946"/>
    </source>
</evidence>
<dbReference type="InterPro" id="IPR011623">
    <property type="entry name" value="7TMR_DISM_rcpt_extracell_dom1"/>
</dbReference>
<dbReference type="Proteomes" id="UP000184774">
    <property type="component" value="Unassembled WGS sequence"/>
</dbReference>
<dbReference type="InterPro" id="IPR000160">
    <property type="entry name" value="GGDEF_dom"/>
</dbReference>
<feature type="transmembrane region" description="Helical" evidence="5">
    <location>
        <begin position="305"/>
        <end position="325"/>
    </location>
</feature>
<keyword evidence="5" id="KW-0812">Transmembrane</keyword>
<evidence type="ECO:0000256" key="3">
    <source>
        <dbReference type="ARBA" id="ARBA00034247"/>
    </source>
</evidence>
<dbReference type="InterPro" id="IPR011622">
    <property type="entry name" value="7TMR_DISM_rcpt_extracell_dom2"/>
</dbReference>
<comment type="cofactor">
    <cofactor evidence="1">
        <name>Mg(2+)</name>
        <dbReference type="ChEBI" id="CHEBI:18420"/>
    </cofactor>
</comment>
<dbReference type="SMART" id="SM00267">
    <property type="entry name" value="GGDEF"/>
    <property type="match status" value="1"/>
</dbReference>
<sequence length="571" mass="65079">MMVRFVLIIFLMTIYCQNAFAATGHHNSIPTLLTDVTYFHEDSTTPLSFAQAEQHFRSGENQHPPQDFMSFGINKRATWIKLNVQNHTHVEQYRRLNAAQPWVDSLAIYLVNDQGVIQTWHSGDEQVADSHLLPGVGFVFDMKLPPGQSQIFIRGQSLDPLTLPIALLDAYQSRTLDAQIHVTSGILYGILLALVGMNLVLYLSIKQLDALFYSLYISCFIIVNISYNGYGFAWLYSNSLFIENNLTLIMMVFHGVSGLVFVSHFLRIHQHSPKLNLTLLIYSGLGILTMVTLISLNMHLWATKFAFKFLSLTTMLMILLGVLNLNKTKDTLYFLIAVMCSMLGLLITTFSVWGVIPYNYYSYNGAVFGVVFEATILAVIVAYRLKDFEQQRITAEYLSSYDPLMNLFNRRSFMAAGHQCIQQSNRTKKILSFVMMDIDHFKQINDTYGHHIGDLTLSHIAKLLKRHTRENDIIARWGGEEMVILLPDTNAEQALAYTEHLRATIAATPFRDEAQDIQITASFGIATRMNGESLETLYQLADKRLYRAKQQGRNRVEPQDRHLPITTQEQY</sequence>
<feature type="signal peptide" evidence="6">
    <location>
        <begin position="1"/>
        <end position="21"/>
    </location>
</feature>
<dbReference type="CDD" id="cd01949">
    <property type="entry name" value="GGDEF"/>
    <property type="match status" value="1"/>
</dbReference>
<dbReference type="Pfam" id="PF07696">
    <property type="entry name" value="7TMR-DISMED2"/>
    <property type="match status" value="1"/>
</dbReference>
<dbReference type="NCBIfam" id="TIGR00254">
    <property type="entry name" value="GGDEF"/>
    <property type="match status" value="1"/>
</dbReference>
<protein>
    <recommendedName>
        <fullName evidence="2">diguanylate cyclase</fullName>
        <ecNumber evidence="2">2.7.7.65</ecNumber>
    </recommendedName>
</protein>
<evidence type="ECO:0000256" key="4">
    <source>
        <dbReference type="SAM" id="MobiDB-lite"/>
    </source>
</evidence>
<evidence type="ECO:0000256" key="6">
    <source>
        <dbReference type="SAM" id="SignalP"/>
    </source>
</evidence>
<dbReference type="EMBL" id="FSSB01000001">
    <property type="protein sequence ID" value="SIO92541.1"/>
    <property type="molecule type" value="Genomic_DNA"/>
</dbReference>
<feature type="transmembrane region" description="Helical" evidence="5">
    <location>
        <begin position="362"/>
        <end position="383"/>
    </location>
</feature>
<keyword evidence="6" id="KW-0732">Signal</keyword>
<dbReference type="InterPro" id="IPR029787">
    <property type="entry name" value="Nucleotide_cyclase"/>
</dbReference>
<evidence type="ECO:0000256" key="2">
    <source>
        <dbReference type="ARBA" id="ARBA00012528"/>
    </source>
</evidence>
<comment type="catalytic activity">
    <reaction evidence="3">
        <text>2 GTP = 3',3'-c-di-GMP + 2 diphosphate</text>
        <dbReference type="Rhea" id="RHEA:24898"/>
        <dbReference type="ChEBI" id="CHEBI:33019"/>
        <dbReference type="ChEBI" id="CHEBI:37565"/>
        <dbReference type="ChEBI" id="CHEBI:58805"/>
        <dbReference type="EC" id="2.7.7.65"/>
    </reaction>
</comment>
<feature type="transmembrane region" description="Helical" evidence="5">
    <location>
        <begin position="210"/>
        <end position="227"/>
    </location>
</feature>
<feature type="chain" id="PRO_5012230072" description="diguanylate cyclase" evidence="6">
    <location>
        <begin position="22"/>
        <end position="571"/>
    </location>
</feature>
<dbReference type="InterPro" id="IPR050469">
    <property type="entry name" value="Diguanylate_Cyclase"/>
</dbReference>
<keyword evidence="5" id="KW-0472">Membrane</keyword>
<dbReference type="PROSITE" id="PS50887">
    <property type="entry name" value="GGDEF"/>
    <property type="match status" value="1"/>
</dbReference>
<dbReference type="Gene3D" id="2.60.40.2380">
    <property type="match status" value="1"/>
</dbReference>